<keyword evidence="4 6" id="KW-1133">Transmembrane helix</keyword>
<dbReference type="Proteomes" id="UP000419138">
    <property type="component" value="Unassembled WGS sequence"/>
</dbReference>
<feature type="transmembrane region" description="Helical" evidence="6">
    <location>
        <begin position="295"/>
        <end position="315"/>
    </location>
</feature>
<feature type="transmembrane region" description="Helical" evidence="6">
    <location>
        <begin position="235"/>
        <end position="258"/>
    </location>
</feature>
<dbReference type="RefSeq" id="WP_153527250.1">
    <property type="nucleotide sequence ID" value="NZ_JBEPDZ010000043.1"/>
</dbReference>
<keyword evidence="2" id="KW-1003">Cell membrane</keyword>
<dbReference type="PANTHER" id="PTHR23513">
    <property type="entry name" value="INTEGRAL MEMBRANE EFFLUX PROTEIN-RELATED"/>
    <property type="match status" value="1"/>
</dbReference>
<feature type="transmembrane region" description="Helical" evidence="6">
    <location>
        <begin position="61"/>
        <end position="80"/>
    </location>
</feature>
<dbReference type="SUPFAM" id="SSF103473">
    <property type="entry name" value="MFS general substrate transporter"/>
    <property type="match status" value="1"/>
</dbReference>
<dbReference type="Gene3D" id="1.20.1250.20">
    <property type="entry name" value="MFS general substrate transporter like domains"/>
    <property type="match status" value="1"/>
</dbReference>
<feature type="transmembrane region" description="Helical" evidence="6">
    <location>
        <begin position="270"/>
        <end position="290"/>
    </location>
</feature>
<dbReference type="PANTHER" id="PTHR23513:SF6">
    <property type="entry name" value="MAJOR FACILITATOR SUPERFAMILY ASSOCIATED DOMAIN-CONTAINING PROTEIN"/>
    <property type="match status" value="1"/>
</dbReference>
<feature type="transmembrane region" description="Helical" evidence="6">
    <location>
        <begin position="387"/>
        <end position="408"/>
    </location>
</feature>
<feature type="transmembrane region" description="Helical" evidence="6">
    <location>
        <begin position="177"/>
        <end position="199"/>
    </location>
</feature>
<evidence type="ECO:0000256" key="5">
    <source>
        <dbReference type="ARBA" id="ARBA00023136"/>
    </source>
</evidence>
<dbReference type="CDD" id="cd06173">
    <property type="entry name" value="MFS_MefA_like"/>
    <property type="match status" value="1"/>
</dbReference>
<feature type="transmembrane region" description="Helical" evidence="6">
    <location>
        <begin position="356"/>
        <end position="375"/>
    </location>
</feature>
<proteinExistence type="predicted"/>
<dbReference type="InterPro" id="IPR011701">
    <property type="entry name" value="MFS"/>
</dbReference>
<evidence type="ECO:0000256" key="6">
    <source>
        <dbReference type="SAM" id="Phobius"/>
    </source>
</evidence>
<comment type="caution">
    <text evidence="7">The sequence shown here is derived from an EMBL/GenBank/DDBJ whole genome shotgun (WGS) entry which is preliminary data.</text>
</comment>
<dbReference type="GO" id="GO:0005886">
    <property type="term" value="C:plasma membrane"/>
    <property type="evidence" value="ECO:0007669"/>
    <property type="project" value="UniProtKB-SubCell"/>
</dbReference>
<accession>A0A646KTJ9</accession>
<feature type="transmembrane region" description="Helical" evidence="6">
    <location>
        <begin position="321"/>
        <end position="344"/>
    </location>
</feature>
<dbReference type="OrthoDB" id="3661340at2"/>
<evidence type="ECO:0000256" key="2">
    <source>
        <dbReference type="ARBA" id="ARBA00022475"/>
    </source>
</evidence>
<sequence length="420" mass="43226">MASESVRKLVSSSPYWPVVRHPVLRRILPGVGLSYLGDGMSTVAVTWLALELAPESNKATWVAVAAVAYILPGALGGILFGRLLSARSGAQLAGWDAILRATALGLIPVIYVLDALTMGIYIALLAASSLLHAWGTAGRYTLLTEVLQERHHLAGNAVITIVSEFATVIGPPVAALLIAWGGAATVIAVDAATFALLALTYRLAAPRTVGFGTPRAQASRSAGFRTILGDRRLSGLLALTFGYFLLFGPILVVLPVLVSEELGGSAATLAWYYTAFGVGSAIGGLITGYLRNWSLWPTTIGIVIGFGAALLPLGLGAPTAVVLVSFGLSGLIWAPYAAISTVLFQRAATPGQLSQVLAARGTVLIVSVPLGNMIGGPLSAAIGARQTLLASAVATILLGTAAAAVVLLRRGRAAASPHSR</sequence>
<dbReference type="AlphaFoldDB" id="A0A646KTJ9"/>
<keyword evidence="8" id="KW-1185">Reference proteome</keyword>
<evidence type="ECO:0000256" key="3">
    <source>
        <dbReference type="ARBA" id="ARBA00022692"/>
    </source>
</evidence>
<keyword evidence="5 6" id="KW-0472">Membrane</keyword>
<dbReference type="InterPro" id="IPR036259">
    <property type="entry name" value="MFS_trans_sf"/>
</dbReference>
<feature type="transmembrane region" description="Helical" evidence="6">
    <location>
        <begin position="27"/>
        <end position="49"/>
    </location>
</feature>
<dbReference type="GO" id="GO:0022857">
    <property type="term" value="F:transmembrane transporter activity"/>
    <property type="evidence" value="ECO:0007669"/>
    <property type="project" value="InterPro"/>
</dbReference>
<evidence type="ECO:0000256" key="1">
    <source>
        <dbReference type="ARBA" id="ARBA00004651"/>
    </source>
</evidence>
<name>A0A646KTJ9_STRJU</name>
<dbReference type="EMBL" id="VCLA01000208">
    <property type="protein sequence ID" value="MQT05632.1"/>
    <property type="molecule type" value="Genomic_DNA"/>
</dbReference>
<evidence type="ECO:0000256" key="4">
    <source>
        <dbReference type="ARBA" id="ARBA00022989"/>
    </source>
</evidence>
<evidence type="ECO:0000313" key="7">
    <source>
        <dbReference type="EMBL" id="MQT05632.1"/>
    </source>
</evidence>
<feature type="transmembrane region" description="Helical" evidence="6">
    <location>
        <begin position="92"/>
        <end position="113"/>
    </location>
</feature>
<organism evidence="7 8">
    <name type="scientific">Streptomyces jumonjinensis</name>
    <dbReference type="NCBI Taxonomy" id="1945"/>
    <lineage>
        <taxon>Bacteria</taxon>
        <taxon>Bacillati</taxon>
        <taxon>Actinomycetota</taxon>
        <taxon>Actinomycetes</taxon>
        <taxon>Kitasatosporales</taxon>
        <taxon>Streptomycetaceae</taxon>
        <taxon>Streptomyces</taxon>
    </lineage>
</organism>
<reference evidence="7 8" key="1">
    <citation type="submission" date="2019-05" db="EMBL/GenBank/DDBJ databases">
        <title>Comparative genomics and metabolomics analyses of clavulanic acid producing Streptomyces species provides insight into specialized metabolism and evolution of beta-lactam biosynthetic gene clusters.</title>
        <authorList>
            <person name="Moore M.A."/>
            <person name="Cruz-Morales P."/>
            <person name="Barona Gomez F."/>
            <person name="Kapil T."/>
        </authorList>
    </citation>
    <scope>NUCLEOTIDE SEQUENCE [LARGE SCALE GENOMIC DNA]</scope>
    <source>
        <strain evidence="7 8">NRRL 5741</strain>
    </source>
</reference>
<evidence type="ECO:0000313" key="8">
    <source>
        <dbReference type="Proteomes" id="UP000419138"/>
    </source>
</evidence>
<comment type="subcellular location">
    <subcellularLocation>
        <location evidence="1">Cell membrane</location>
        <topology evidence="1">Multi-pass membrane protein</topology>
    </subcellularLocation>
</comment>
<protein>
    <submittedName>
        <fullName evidence="7">MFS transporter</fullName>
    </submittedName>
</protein>
<keyword evidence="3 6" id="KW-0812">Transmembrane</keyword>
<gene>
    <name evidence="7" type="ORF">FF041_37825</name>
</gene>
<dbReference type="Pfam" id="PF07690">
    <property type="entry name" value="MFS_1"/>
    <property type="match status" value="1"/>
</dbReference>